<dbReference type="PROSITE" id="PS51257">
    <property type="entry name" value="PROKAR_LIPOPROTEIN"/>
    <property type="match status" value="1"/>
</dbReference>
<name>A0A5J4RDP9_9ZZZZ</name>
<evidence type="ECO:0008006" key="2">
    <source>
        <dbReference type="Google" id="ProtNLM"/>
    </source>
</evidence>
<sequence length="487" mass="55195">MKFSYLLLWGVTLVSVLGCDDNTGSLGLNMLPDSDKIVPKSKSYEVPTESVLSGPIYAKTSMGYLGKFTDPEFGYYEANFMAQINCTDEFSFPPVYFAESPKGIMAGDSIVAAELILLYDSYFGDSLNVCSMSIYELERNLEKNHYTDVNPEKEGYYNPDKLLGRKAYTAVDLSVSKEANTYSSITMQLPKNLGKKIYDLNREHPEYFKNAQSFIDNVFKGIYVKTENSDGTVLDIEKIQLNIRFKAHYKDSLGYNLKQNTDGEDSLYYASAVFASTREVIQVNHFENSSKLEEKAKETDWTYVKSPAGIFTRVILPIQKIADELEQDTINSVKLAFIHYAQKTENVFSLNSPAALLLVREKDMKDFFEQNSLTDNTTSYFARRDTKTNQYVFSNITRLINACIIEKNEAQKAAGDKWDEDAWEKENKWNNVLLVPVKISSEITSSTGGENIISIRHDMSPGYVKLKGGNKDKLELEVIYSTFPSRK</sequence>
<reference evidence="1" key="1">
    <citation type="submission" date="2019-03" db="EMBL/GenBank/DDBJ databases">
        <title>Single cell metagenomics reveals metabolic interactions within the superorganism composed of flagellate Streblomastix strix and complex community of Bacteroidetes bacteria on its surface.</title>
        <authorList>
            <person name="Treitli S.C."/>
            <person name="Kolisko M."/>
            <person name="Husnik F."/>
            <person name="Keeling P."/>
            <person name="Hampl V."/>
        </authorList>
    </citation>
    <scope>NUCLEOTIDE SEQUENCE</scope>
    <source>
        <strain evidence="1">STM</strain>
    </source>
</reference>
<accession>A0A5J4RDP9</accession>
<evidence type="ECO:0000313" key="1">
    <source>
        <dbReference type="EMBL" id="KAA6331788.1"/>
    </source>
</evidence>
<gene>
    <name evidence="1" type="ORF">EZS27_019639</name>
</gene>
<proteinExistence type="predicted"/>
<dbReference type="Pfam" id="PF14092">
    <property type="entry name" value="DUF4270"/>
    <property type="match status" value="1"/>
</dbReference>
<dbReference type="EMBL" id="SNRY01001325">
    <property type="protein sequence ID" value="KAA6331788.1"/>
    <property type="molecule type" value="Genomic_DNA"/>
</dbReference>
<dbReference type="AlphaFoldDB" id="A0A5J4RDP9"/>
<comment type="caution">
    <text evidence="1">The sequence shown here is derived from an EMBL/GenBank/DDBJ whole genome shotgun (WGS) entry which is preliminary data.</text>
</comment>
<organism evidence="1">
    <name type="scientific">termite gut metagenome</name>
    <dbReference type="NCBI Taxonomy" id="433724"/>
    <lineage>
        <taxon>unclassified sequences</taxon>
        <taxon>metagenomes</taxon>
        <taxon>organismal metagenomes</taxon>
    </lineage>
</organism>
<protein>
    <recommendedName>
        <fullName evidence="2">DUF4270 domain-containing protein</fullName>
    </recommendedName>
</protein>
<dbReference type="InterPro" id="IPR025366">
    <property type="entry name" value="DUF4270"/>
</dbReference>